<dbReference type="CDD" id="cd01173">
    <property type="entry name" value="pyridoxal_pyridoxamine_kinase"/>
    <property type="match status" value="1"/>
</dbReference>
<organism evidence="7 8">
    <name type="scientific">Piscirickettsia salmonis</name>
    <dbReference type="NCBI Taxonomy" id="1238"/>
    <lineage>
        <taxon>Bacteria</taxon>
        <taxon>Pseudomonadati</taxon>
        <taxon>Pseudomonadota</taxon>
        <taxon>Gammaproteobacteria</taxon>
        <taxon>Thiotrichales</taxon>
        <taxon>Piscirickettsiaceae</taxon>
        <taxon>Piscirickettsia</taxon>
    </lineage>
</organism>
<dbReference type="GO" id="GO:0009443">
    <property type="term" value="P:pyridoxal 5'-phosphate salvage"/>
    <property type="evidence" value="ECO:0007669"/>
    <property type="project" value="InterPro"/>
</dbReference>
<dbReference type="PANTHER" id="PTHR10534">
    <property type="entry name" value="PYRIDOXAL KINASE"/>
    <property type="match status" value="1"/>
</dbReference>
<evidence type="ECO:0000313" key="7">
    <source>
        <dbReference type="EMBL" id="ALB22497.1"/>
    </source>
</evidence>
<dbReference type="Gene3D" id="3.40.1190.20">
    <property type="match status" value="1"/>
</dbReference>
<gene>
    <name evidence="7" type="ORF">KU39_1315</name>
</gene>
<dbReference type="OrthoDB" id="9800808at2"/>
<keyword evidence="4 7" id="KW-0418">Kinase</keyword>
<dbReference type="NCBIfam" id="NF004398">
    <property type="entry name" value="PRK05756.1"/>
    <property type="match status" value="1"/>
</dbReference>
<keyword evidence="2 7" id="KW-0808">Transferase</keyword>
<evidence type="ECO:0000256" key="4">
    <source>
        <dbReference type="ARBA" id="ARBA00022777"/>
    </source>
</evidence>
<dbReference type="Pfam" id="PF08543">
    <property type="entry name" value="Phos_pyr_kin"/>
    <property type="match status" value="1"/>
</dbReference>
<dbReference type="AlphaFoldDB" id="A0A1L6TB21"/>
<dbReference type="GO" id="GO:0008478">
    <property type="term" value="F:pyridoxal kinase activity"/>
    <property type="evidence" value="ECO:0007669"/>
    <property type="project" value="UniProtKB-EC"/>
</dbReference>
<evidence type="ECO:0000256" key="1">
    <source>
        <dbReference type="ARBA" id="ARBA00012104"/>
    </source>
</evidence>
<dbReference type="EC" id="2.7.1.35" evidence="1"/>
<evidence type="ECO:0000259" key="6">
    <source>
        <dbReference type="Pfam" id="PF08543"/>
    </source>
</evidence>
<proteinExistence type="predicted"/>
<evidence type="ECO:0000313" key="8">
    <source>
        <dbReference type="Proteomes" id="UP000029558"/>
    </source>
</evidence>
<dbReference type="GO" id="GO:0005524">
    <property type="term" value="F:ATP binding"/>
    <property type="evidence" value="ECO:0007669"/>
    <property type="project" value="UniProtKB-KW"/>
</dbReference>
<accession>A0A1L6TB21</accession>
<evidence type="ECO:0000256" key="2">
    <source>
        <dbReference type="ARBA" id="ARBA00022679"/>
    </source>
</evidence>
<protein>
    <recommendedName>
        <fullName evidence="1">pyridoxal kinase</fullName>
        <ecNumber evidence="1">2.7.1.35</ecNumber>
    </recommendedName>
</protein>
<dbReference type="Proteomes" id="UP000029558">
    <property type="component" value="Chromosome"/>
</dbReference>
<dbReference type="PANTHER" id="PTHR10534:SF2">
    <property type="entry name" value="PYRIDOXAL KINASE"/>
    <property type="match status" value="1"/>
</dbReference>
<dbReference type="InterPro" id="IPR013749">
    <property type="entry name" value="PM/HMP-P_kinase-1"/>
</dbReference>
<dbReference type="GO" id="GO:0005829">
    <property type="term" value="C:cytosol"/>
    <property type="evidence" value="ECO:0007669"/>
    <property type="project" value="TreeGrafter"/>
</dbReference>
<dbReference type="NCBIfam" id="TIGR00687">
    <property type="entry name" value="pyridox_kin"/>
    <property type="match status" value="1"/>
</dbReference>
<evidence type="ECO:0000256" key="3">
    <source>
        <dbReference type="ARBA" id="ARBA00022741"/>
    </source>
</evidence>
<dbReference type="EMBL" id="CP012508">
    <property type="protein sequence ID" value="ALB22497.1"/>
    <property type="molecule type" value="Genomic_DNA"/>
</dbReference>
<keyword evidence="5" id="KW-0067">ATP-binding</keyword>
<keyword evidence="3" id="KW-0547">Nucleotide-binding</keyword>
<feature type="domain" description="Pyridoxamine kinase/Phosphomethylpyrimidine kinase" evidence="6">
    <location>
        <begin position="81"/>
        <end position="252"/>
    </location>
</feature>
<reference evidence="7 8" key="1">
    <citation type="journal article" date="2014" name="Genome Announc.">
        <title>Comparative Genome Analysis of Two Isolates of the Fish Pathogen Piscirickettsia salmonis from Different Hosts Reveals Major Differences in Virulence-Associated Secretion Systems.</title>
        <authorList>
            <person name="Bohle H."/>
            <person name="Henriquez P."/>
            <person name="Grothusen H."/>
            <person name="Navas E."/>
            <person name="Sandoval A."/>
            <person name="Bustamante F."/>
            <person name="Bustos P."/>
            <person name="Mancilla M."/>
        </authorList>
    </citation>
    <scope>NUCLEOTIDE SEQUENCE [LARGE SCALE GENOMIC DNA]</scope>
    <source>
        <strain evidence="8">B1-32597</strain>
    </source>
</reference>
<dbReference type="InterPro" id="IPR029056">
    <property type="entry name" value="Ribokinase-like"/>
</dbReference>
<evidence type="ECO:0000256" key="5">
    <source>
        <dbReference type="ARBA" id="ARBA00022840"/>
    </source>
</evidence>
<sequence length="283" mass="31083">MKHVVSIQSHVSYGYVGNRAAVFPLQRLGIDVSAVNTVQFSNHTGYGAWRGSIQTQTHIQELLQGLDEVGALASVDGILSGYMGDVDLGQVICQFVRDQKQRHPDLFYCCDPVIGDIGRGVFVKPGVGEFFRDELVSLADLITPNIFELEFLSGHKVSSLTDVVHACDQLRCHAEQAICVTSVPSDDGQVALLMDTSQGSWWVRTPFLSFAIAPNGAGDLTAALLLGRYLLERSLVKALQLTTASVYQVFAATFAEKSRELQLIQAQNQLVEPTIEFEIKRIR</sequence>
<dbReference type="InterPro" id="IPR004625">
    <property type="entry name" value="PyrdxlKinase"/>
</dbReference>
<dbReference type="RefSeq" id="WP_017378232.1">
    <property type="nucleotide sequence ID" value="NZ_CP012508.1"/>
</dbReference>
<dbReference type="SUPFAM" id="SSF53613">
    <property type="entry name" value="Ribokinase-like"/>
    <property type="match status" value="1"/>
</dbReference>
<name>A0A1L6TB21_PISSA</name>